<dbReference type="CDD" id="cd00761">
    <property type="entry name" value="Glyco_tranf_GTA_type"/>
    <property type="match status" value="1"/>
</dbReference>
<dbReference type="RefSeq" id="WP_317072578.1">
    <property type="nucleotide sequence ID" value="NZ_JAWJAV010000010.1"/>
</dbReference>
<sequence length="331" mass="38517">MPFFSIIIPVYNASNYLRRLIKSIVLQTFDDYEVIFIDDGSVDGSAQICDAICKSDERFKYFYQSNGGAYAARNNGIERACGKYILFADADDSLKNNMFEEVYQAINVEDNKPDVVFFGKNEVNSNGKILTSSAISSVKKGRLNYELLYELFVNNLIATTWNKAINKDFLGDISFKKRIIGEDYQFYLDILEKIPRVKIIPEILYNYYIENEDSLFKKYDPDRFDTLCSQHTQLLRIAEKVGSSEVEINRLSNDDNAYCLDRLVMNSFREDNKDSWNTKYKKMKFYSKKFHFNLALVNYPFTKAKKTKLFLARNTNIVKMASLTLLYKVKK</sequence>
<evidence type="ECO:0000313" key="5">
    <source>
        <dbReference type="Proteomes" id="UP001280897"/>
    </source>
</evidence>
<organism evidence="4 5">
    <name type="scientific">Pediococcus acidilactici</name>
    <dbReference type="NCBI Taxonomy" id="1254"/>
    <lineage>
        <taxon>Bacteria</taxon>
        <taxon>Bacillati</taxon>
        <taxon>Bacillota</taxon>
        <taxon>Bacilli</taxon>
        <taxon>Lactobacillales</taxon>
        <taxon>Lactobacillaceae</taxon>
        <taxon>Pediococcus</taxon>
        <taxon>Pediococcus acidilactici group</taxon>
    </lineage>
</organism>
<dbReference type="Proteomes" id="UP001280897">
    <property type="component" value="Unassembled WGS sequence"/>
</dbReference>
<reference evidence="4" key="2">
    <citation type="submission" date="2023-10" db="EMBL/GenBank/DDBJ databases">
        <authorList>
            <person name="Khurajog B."/>
        </authorList>
    </citation>
    <scope>NUCLEOTIDE SEQUENCE</scope>
    <source>
        <strain evidence="4">BF9</strain>
    </source>
</reference>
<dbReference type="GO" id="GO:0016757">
    <property type="term" value="F:glycosyltransferase activity"/>
    <property type="evidence" value="ECO:0007669"/>
    <property type="project" value="UniProtKB-KW"/>
</dbReference>
<protein>
    <submittedName>
        <fullName evidence="4">Glycosyltransferase family 2 protein</fullName>
        <ecNumber evidence="4">2.4.-.-</ecNumber>
    </submittedName>
</protein>
<keyword evidence="1 4" id="KW-0328">Glycosyltransferase</keyword>
<evidence type="ECO:0000256" key="2">
    <source>
        <dbReference type="ARBA" id="ARBA00022679"/>
    </source>
</evidence>
<reference evidence="4" key="1">
    <citation type="journal article" date="2023" name="PeerJ">
        <title>Selection and evaluation of lactic acid bacteria from chicken feces in Thailand as potential probiotics.</title>
        <authorList>
            <person name="Khurajog B."/>
            <person name="Disastra Y."/>
            <person name="Lawwyne L.D."/>
            <person name="Sirichokchatchawan W."/>
            <person name="Niyomtham W."/>
            <person name="Yindee J."/>
            <person name="Hampson D.J."/>
            <person name="Prapasarakul N."/>
        </authorList>
    </citation>
    <scope>NUCLEOTIDE SEQUENCE</scope>
    <source>
        <strain evidence="4">BF9</strain>
    </source>
</reference>
<dbReference type="EMBL" id="JAWJAV010000010">
    <property type="protein sequence ID" value="MDV2622089.1"/>
    <property type="molecule type" value="Genomic_DNA"/>
</dbReference>
<dbReference type="Gene3D" id="3.90.550.10">
    <property type="entry name" value="Spore Coat Polysaccharide Biosynthesis Protein SpsA, Chain A"/>
    <property type="match status" value="1"/>
</dbReference>
<name>A0AAW8YJ23_PEDAC</name>
<dbReference type="EC" id="2.4.-.-" evidence="4"/>
<comment type="caution">
    <text evidence="4">The sequence shown here is derived from an EMBL/GenBank/DDBJ whole genome shotgun (WGS) entry which is preliminary data.</text>
</comment>
<evidence type="ECO:0000256" key="1">
    <source>
        <dbReference type="ARBA" id="ARBA00022676"/>
    </source>
</evidence>
<dbReference type="PANTHER" id="PTHR22916:SF51">
    <property type="entry name" value="GLYCOSYLTRANSFERASE EPSH-RELATED"/>
    <property type="match status" value="1"/>
</dbReference>
<dbReference type="InterPro" id="IPR001173">
    <property type="entry name" value="Glyco_trans_2-like"/>
</dbReference>
<dbReference type="AlphaFoldDB" id="A0AAW8YJ23"/>
<feature type="domain" description="Glycosyltransferase 2-like" evidence="3">
    <location>
        <begin position="5"/>
        <end position="168"/>
    </location>
</feature>
<proteinExistence type="predicted"/>
<gene>
    <name evidence="4" type="ORF">R0G89_10290</name>
</gene>
<accession>A0AAW8YJ23</accession>
<evidence type="ECO:0000259" key="3">
    <source>
        <dbReference type="Pfam" id="PF00535"/>
    </source>
</evidence>
<dbReference type="SUPFAM" id="SSF53448">
    <property type="entry name" value="Nucleotide-diphospho-sugar transferases"/>
    <property type="match status" value="1"/>
</dbReference>
<evidence type="ECO:0000313" key="4">
    <source>
        <dbReference type="EMBL" id="MDV2622089.1"/>
    </source>
</evidence>
<keyword evidence="2 4" id="KW-0808">Transferase</keyword>
<dbReference type="InterPro" id="IPR029044">
    <property type="entry name" value="Nucleotide-diphossugar_trans"/>
</dbReference>
<dbReference type="PANTHER" id="PTHR22916">
    <property type="entry name" value="GLYCOSYLTRANSFERASE"/>
    <property type="match status" value="1"/>
</dbReference>
<dbReference type="Pfam" id="PF00535">
    <property type="entry name" value="Glycos_transf_2"/>
    <property type="match status" value="1"/>
</dbReference>